<evidence type="ECO:0000256" key="1">
    <source>
        <dbReference type="ARBA" id="ARBA00004651"/>
    </source>
</evidence>
<evidence type="ECO:0000256" key="4">
    <source>
        <dbReference type="ARBA" id="ARBA00022989"/>
    </source>
</evidence>
<gene>
    <name evidence="7" type="ORF">F7D08_1172</name>
</gene>
<dbReference type="InterPro" id="IPR002797">
    <property type="entry name" value="Polysacc_synth"/>
</dbReference>
<dbReference type="AlphaFoldDB" id="A0A6I1G9A8"/>
<feature type="transmembrane region" description="Helical" evidence="6">
    <location>
        <begin position="365"/>
        <end position="384"/>
    </location>
</feature>
<evidence type="ECO:0000256" key="6">
    <source>
        <dbReference type="SAM" id="Phobius"/>
    </source>
</evidence>
<dbReference type="PANTHER" id="PTHR30250">
    <property type="entry name" value="PST FAMILY PREDICTED COLANIC ACID TRANSPORTER"/>
    <property type="match status" value="1"/>
</dbReference>
<evidence type="ECO:0000313" key="8">
    <source>
        <dbReference type="Proteomes" id="UP000468413"/>
    </source>
</evidence>
<keyword evidence="3 6" id="KW-0812">Transmembrane</keyword>
<organism evidence="7 8">
    <name type="scientific">Bifidobacterium cebidarum</name>
    <dbReference type="NCBI Taxonomy" id="2650773"/>
    <lineage>
        <taxon>Bacteria</taxon>
        <taxon>Bacillati</taxon>
        <taxon>Actinomycetota</taxon>
        <taxon>Actinomycetes</taxon>
        <taxon>Bifidobacteriales</taxon>
        <taxon>Bifidobacteriaceae</taxon>
        <taxon>Bifidobacterium</taxon>
    </lineage>
</organism>
<feature type="transmembrane region" description="Helical" evidence="6">
    <location>
        <begin position="449"/>
        <end position="473"/>
    </location>
</feature>
<feature type="transmembrane region" description="Helical" evidence="6">
    <location>
        <begin position="114"/>
        <end position="130"/>
    </location>
</feature>
<evidence type="ECO:0000256" key="5">
    <source>
        <dbReference type="ARBA" id="ARBA00023136"/>
    </source>
</evidence>
<feature type="transmembrane region" description="Helical" evidence="6">
    <location>
        <begin position="390"/>
        <end position="410"/>
    </location>
</feature>
<evidence type="ECO:0000256" key="2">
    <source>
        <dbReference type="ARBA" id="ARBA00022475"/>
    </source>
</evidence>
<evidence type="ECO:0000256" key="3">
    <source>
        <dbReference type="ARBA" id="ARBA00022692"/>
    </source>
</evidence>
<feature type="transmembrane region" description="Helical" evidence="6">
    <location>
        <begin position="7"/>
        <end position="32"/>
    </location>
</feature>
<sequence length="486" mass="53760">MGKYKQLAINISIFALNFVATKLITFLLVPLYTYYLSKAEFGLTDMSVTVNMMIAPLATLAIADAVIRFVIENQERSGRYVLTGVVVTFIGVFIVALLLPLLDLPFFGGLGTYRFQYLCTFATSSFFSLFGEIARGFGILKLIPLCAVTSSIITMGLAIVCIAWLNMGANGYFIAVSAGPAIGCLLYLTIGGFGSIIITEIRQMHQNPHKYISVQYADFRSMLRYSLPLVPNSLFWWIGTSINRFFLTGILGVASSGLFAAASKIPGLLSMVYQVFLQAWQISAFQEAHDNPNIFFSRIYSLLRPLMFMAASILMLFSPWIASLLLQKEFYQSWTLIPMLLIAILFNVLNSFVGTIYTTTMKTKGLMITTLIGAASSVILNAALIPICGIIGACYAMAISNILVFLLRIFGTKKILSFDMQWGKFFLATVLLGVQTAIMTIHANAYLPISAVLCTVLVVIEMYGIHQYLALLWHQIATKAEKLFFL</sequence>
<comment type="subcellular location">
    <subcellularLocation>
        <location evidence="1">Cell membrane</location>
        <topology evidence="1">Multi-pass membrane protein</topology>
    </subcellularLocation>
</comment>
<feature type="transmembrane region" description="Helical" evidence="6">
    <location>
        <begin position="142"/>
        <end position="165"/>
    </location>
</feature>
<dbReference type="Proteomes" id="UP000468413">
    <property type="component" value="Unassembled WGS sequence"/>
</dbReference>
<feature type="transmembrane region" description="Helical" evidence="6">
    <location>
        <begin position="52"/>
        <end position="71"/>
    </location>
</feature>
<dbReference type="Pfam" id="PF01943">
    <property type="entry name" value="Polysacc_synt"/>
    <property type="match status" value="1"/>
</dbReference>
<keyword evidence="4 6" id="KW-1133">Transmembrane helix</keyword>
<accession>A0A6I1G9A8</accession>
<feature type="transmembrane region" description="Helical" evidence="6">
    <location>
        <begin position="306"/>
        <end position="325"/>
    </location>
</feature>
<proteinExistence type="predicted"/>
<dbReference type="RefSeq" id="WP_152209778.1">
    <property type="nucleotide sequence ID" value="NZ_WBVS01000005.1"/>
</dbReference>
<keyword evidence="5 6" id="KW-0472">Membrane</keyword>
<feature type="transmembrane region" description="Helical" evidence="6">
    <location>
        <begin position="422"/>
        <end position="443"/>
    </location>
</feature>
<reference evidence="7 8" key="1">
    <citation type="submission" date="2019-09" db="EMBL/GenBank/DDBJ databases">
        <title>Characterization of the phylogenetic diversity of two novel species belonging to the genus Bifidobacterium: Bifidobacterium cebidarum sp. nov. and Bifidobacterium leontopitheci sp. nov.</title>
        <authorList>
            <person name="Lugli G.A."/>
            <person name="Duranti S."/>
            <person name="Milani C."/>
            <person name="Turroni F."/>
            <person name="Ventura M."/>
        </authorList>
    </citation>
    <scope>NUCLEOTIDE SEQUENCE [LARGE SCALE GENOMIC DNA]</scope>
    <source>
        <strain evidence="7 8">LMG 31469</strain>
    </source>
</reference>
<keyword evidence="8" id="KW-1185">Reference proteome</keyword>
<feature type="transmembrane region" description="Helical" evidence="6">
    <location>
        <begin position="171"/>
        <end position="201"/>
    </location>
</feature>
<feature type="transmembrane region" description="Helical" evidence="6">
    <location>
        <begin position="80"/>
        <end position="102"/>
    </location>
</feature>
<name>A0A6I1G9A8_9BIFI</name>
<dbReference type="EMBL" id="WBVS01000005">
    <property type="protein sequence ID" value="KAB7788135.1"/>
    <property type="molecule type" value="Genomic_DNA"/>
</dbReference>
<comment type="caution">
    <text evidence="7">The sequence shown here is derived from an EMBL/GenBank/DDBJ whole genome shotgun (WGS) entry which is preliminary data.</text>
</comment>
<evidence type="ECO:0000313" key="7">
    <source>
        <dbReference type="EMBL" id="KAB7788135.1"/>
    </source>
</evidence>
<keyword evidence="2" id="KW-1003">Cell membrane</keyword>
<dbReference type="PANTHER" id="PTHR30250:SF11">
    <property type="entry name" value="O-ANTIGEN TRANSPORTER-RELATED"/>
    <property type="match status" value="1"/>
</dbReference>
<feature type="transmembrane region" description="Helical" evidence="6">
    <location>
        <begin position="331"/>
        <end position="353"/>
    </location>
</feature>
<protein>
    <submittedName>
        <fullName evidence="7">Polysaccharide biosynthesis protein</fullName>
    </submittedName>
</protein>
<dbReference type="InterPro" id="IPR050833">
    <property type="entry name" value="Poly_Biosynth_Transport"/>
</dbReference>
<dbReference type="GO" id="GO:0005886">
    <property type="term" value="C:plasma membrane"/>
    <property type="evidence" value="ECO:0007669"/>
    <property type="project" value="UniProtKB-SubCell"/>
</dbReference>